<protein>
    <submittedName>
        <fullName evidence="2">Zinc finger domain</fullName>
    </submittedName>
</protein>
<dbReference type="RefSeq" id="WP_096203416.1">
    <property type="nucleotide sequence ID" value="NZ_FZMP01000006.1"/>
</dbReference>
<evidence type="ECO:0000259" key="1">
    <source>
        <dbReference type="Pfam" id="PF13451"/>
    </source>
</evidence>
<evidence type="ECO:0000313" key="3">
    <source>
        <dbReference type="Proteomes" id="UP000218615"/>
    </source>
</evidence>
<dbReference type="InterPro" id="IPR025306">
    <property type="entry name" value="Zn-bnd_dom_prob"/>
</dbReference>
<gene>
    <name evidence="2" type="ORF">MNV_1030030</name>
</gene>
<organism evidence="2 3">
    <name type="scientific">Candidatus Methanoperedens nitratireducens</name>
    <dbReference type="NCBI Taxonomy" id="1392998"/>
    <lineage>
        <taxon>Archaea</taxon>
        <taxon>Methanobacteriati</taxon>
        <taxon>Methanobacteriota</taxon>
        <taxon>Stenosarchaea group</taxon>
        <taxon>Methanomicrobia</taxon>
        <taxon>Methanosarcinales</taxon>
        <taxon>ANME-2 cluster</taxon>
        <taxon>Candidatus Methanoperedentaceae</taxon>
        <taxon>Candidatus Methanoperedens</taxon>
    </lineage>
</organism>
<evidence type="ECO:0000313" key="2">
    <source>
        <dbReference type="EMBL" id="SNQ59010.1"/>
    </source>
</evidence>
<proteinExistence type="predicted"/>
<dbReference type="Proteomes" id="UP000218615">
    <property type="component" value="Unassembled WGS sequence"/>
</dbReference>
<sequence length="49" mass="5945">MGDKKIKCIDCHKDFIFTEGEQQFFEEKGYEAPKRCKSCRSKKKEEKRR</sequence>
<dbReference type="AlphaFoldDB" id="A0A284VIC2"/>
<keyword evidence="3" id="KW-1185">Reference proteome</keyword>
<name>A0A284VIC2_9EURY</name>
<feature type="domain" description="Probable zinc-binding" evidence="1">
    <location>
        <begin position="3"/>
        <end position="47"/>
    </location>
</feature>
<reference evidence="3" key="1">
    <citation type="submission" date="2017-06" db="EMBL/GenBank/DDBJ databases">
        <authorList>
            <person name="Cremers G."/>
        </authorList>
    </citation>
    <scope>NUCLEOTIDE SEQUENCE [LARGE SCALE GENOMIC DNA]</scope>
</reference>
<dbReference type="EMBL" id="FZMP01000006">
    <property type="protein sequence ID" value="SNQ59010.1"/>
    <property type="molecule type" value="Genomic_DNA"/>
</dbReference>
<dbReference type="Pfam" id="PF13451">
    <property type="entry name" value="zf_Tbcl"/>
    <property type="match status" value="1"/>
</dbReference>
<accession>A0A284VIC2</accession>